<proteinExistence type="predicted"/>
<evidence type="ECO:0000313" key="1">
    <source>
        <dbReference type="EMBL" id="CAH1603606.1"/>
    </source>
</evidence>
<accession>A0AAU9QWR2</accession>
<evidence type="ECO:0000313" key="2">
    <source>
        <dbReference type="Proteomes" id="UP001295462"/>
    </source>
</evidence>
<comment type="caution">
    <text evidence="1">The sequence shown here is derived from an EMBL/GenBank/DDBJ whole genome shotgun (WGS) entry which is preliminary data.</text>
</comment>
<dbReference type="EMBL" id="CAKMUD010000134">
    <property type="protein sequence ID" value="CAH1603606.1"/>
    <property type="molecule type" value="Genomic_DNA"/>
</dbReference>
<gene>
    <name evidence="1" type="ORF">THF1A12_760005</name>
</gene>
<sequence>MVTPMGMRRFKHGKLHERLQIIYRHIADKLKLNSVIFIQHIVYRYEFIVVK</sequence>
<dbReference type="AlphaFoldDB" id="A0AAU9QWR2"/>
<organism evidence="1 2">
    <name type="scientific">Vibrio jasicida</name>
    <dbReference type="NCBI Taxonomy" id="766224"/>
    <lineage>
        <taxon>Bacteria</taxon>
        <taxon>Pseudomonadati</taxon>
        <taxon>Pseudomonadota</taxon>
        <taxon>Gammaproteobacteria</taxon>
        <taxon>Vibrionales</taxon>
        <taxon>Vibrionaceae</taxon>
        <taxon>Vibrio</taxon>
    </lineage>
</organism>
<dbReference type="Proteomes" id="UP001295462">
    <property type="component" value="Unassembled WGS sequence"/>
</dbReference>
<name>A0AAU9QWR2_9VIBR</name>
<reference evidence="1" key="1">
    <citation type="submission" date="2022-01" db="EMBL/GenBank/DDBJ databases">
        <authorList>
            <person name="Lagorce A."/>
        </authorList>
    </citation>
    <scope>NUCLEOTIDE SEQUENCE</scope>
    <source>
        <strain evidence="1">Th15_F1_A12</strain>
    </source>
</reference>
<protein>
    <submittedName>
        <fullName evidence="1">Uncharacterized protein</fullName>
    </submittedName>
</protein>